<dbReference type="Pfam" id="PF14012">
    <property type="entry name" value="DUF4229"/>
    <property type="match status" value="1"/>
</dbReference>
<name>A0A7I7XBB5_9MYCO</name>
<organism evidence="3 4">
    <name type="scientific">Mycolicibacterium madagascariense</name>
    <dbReference type="NCBI Taxonomy" id="212765"/>
    <lineage>
        <taxon>Bacteria</taxon>
        <taxon>Bacillati</taxon>
        <taxon>Actinomycetota</taxon>
        <taxon>Actinomycetes</taxon>
        <taxon>Mycobacteriales</taxon>
        <taxon>Mycobacteriaceae</taxon>
        <taxon>Mycolicibacterium</taxon>
    </lineage>
</organism>
<dbReference type="KEGG" id="mmag:MMAD_08900"/>
<dbReference type="EMBL" id="AP022610">
    <property type="protein sequence ID" value="BBZ26595.1"/>
    <property type="molecule type" value="Genomic_DNA"/>
</dbReference>
<evidence type="ECO:0000256" key="1">
    <source>
        <dbReference type="SAM" id="MobiDB-lite"/>
    </source>
</evidence>
<proteinExistence type="predicted"/>
<accession>A0A7I7XBB5</accession>
<feature type="transmembrane region" description="Helical" evidence="2">
    <location>
        <begin position="73"/>
        <end position="93"/>
    </location>
</feature>
<evidence type="ECO:0000313" key="4">
    <source>
        <dbReference type="Proteomes" id="UP000466517"/>
    </source>
</evidence>
<feature type="transmembrane region" description="Helical" evidence="2">
    <location>
        <begin position="41"/>
        <end position="61"/>
    </location>
</feature>
<gene>
    <name evidence="3" type="ORF">MMAD_08900</name>
</gene>
<keyword evidence="4" id="KW-1185">Reference proteome</keyword>
<reference evidence="3 4" key="1">
    <citation type="journal article" date="2019" name="Emerg. Microbes Infect.">
        <title>Comprehensive subspecies identification of 175 nontuberculous mycobacteria species based on 7547 genomic profiles.</title>
        <authorList>
            <person name="Matsumoto Y."/>
            <person name="Kinjo T."/>
            <person name="Motooka D."/>
            <person name="Nabeya D."/>
            <person name="Jung N."/>
            <person name="Uechi K."/>
            <person name="Horii T."/>
            <person name="Iida T."/>
            <person name="Fujita J."/>
            <person name="Nakamura S."/>
        </authorList>
    </citation>
    <scope>NUCLEOTIDE SEQUENCE [LARGE SCALE GENOMIC DNA]</scope>
    <source>
        <strain evidence="3 4">JCM 13574</strain>
    </source>
</reference>
<dbReference type="AlphaFoldDB" id="A0A7I7XBB5"/>
<keyword evidence="2" id="KW-0812">Transmembrane</keyword>
<evidence type="ECO:0000256" key="2">
    <source>
        <dbReference type="SAM" id="Phobius"/>
    </source>
</evidence>
<keyword evidence="2" id="KW-0472">Membrane</keyword>
<sequence>MDPAGRSEATGGMDPAGRSEATVGSDPRGGRRPGSRMAVDVLVYTVARILLVLVLAVAIWVGGQLLGIRDFPVVVPALFAIVIAFPLGIWLFAPLRRRATASIAVFDERRRRDRERLRARLSGDGPPA</sequence>
<evidence type="ECO:0000313" key="3">
    <source>
        <dbReference type="EMBL" id="BBZ26595.1"/>
    </source>
</evidence>
<dbReference type="InterPro" id="IPR025323">
    <property type="entry name" value="DUF4229"/>
</dbReference>
<evidence type="ECO:0008006" key="5">
    <source>
        <dbReference type="Google" id="ProtNLM"/>
    </source>
</evidence>
<dbReference type="Proteomes" id="UP000466517">
    <property type="component" value="Chromosome"/>
</dbReference>
<keyword evidence="2" id="KW-1133">Transmembrane helix</keyword>
<protein>
    <recommendedName>
        <fullName evidence="5">DUF4229 domain-containing protein</fullName>
    </recommendedName>
</protein>
<feature type="region of interest" description="Disordered" evidence="1">
    <location>
        <begin position="1"/>
        <end position="34"/>
    </location>
</feature>